<accession>A0ACB5UMG0</accession>
<name>A0ACB5UMG0_9FIRM</name>
<comment type="caution">
    <text evidence="1">The sequence shown here is derived from an EMBL/GenBank/DDBJ whole genome shotgun (WGS) entry which is preliminary data.</text>
</comment>
<dbReference type="Proteomes" id="UP001374599">
    <property type="component" value="Unassembled WGS sequence"/>
</dbReference>
<evidence type="ECO:0000313" key="1">
    <source>
        <dbReference type="EMBL" id="GMQ63708.1"/>
    </source>
</evidence>
<reference evidence="1" key="1">
    <citation type="submission" date="2023-09" db="EMBL/GenBank/DDBJ databases">
        <title>Vallitalea sediminicola and Vallitalea maricola sp. nov., anaerobic bacteria isolated from marine sediment.</title>
        <authorList>
            <person name="Hirano S."/>
            <person name="Maeda A."/>
            <person name="Terahara T."/>
            <person name="Mori K."/>
            <person name="Hamada M."/>
            <person name="Matsumoto R."/>
            <person name="Kobayashi T."/>
        </authorList>
    </citation>
    <scope>NUCLEOTIDE SEQUENCE</scope>
    <source>
        <strain evidence="1">AN17-2</strain>
    </source>
</reference>
<organism evidence="1 2">
    <name type="scientific">Vallitalea maricola</name>
    <dbReference type="NCBI Taxonomy" id="3074433"/>
    <lineage>
        <taxon>Bacteria</taxon>
        <taxon>Bacillati</taxon>
        <taxon>Bacillota</taxon>
        <taxon>Clostridia</taxon>
        <taxon>Lachnospirales</taxon>
        <taxon>Vallitaleaceae</taxon>
        <taxon>Vallitalea</taxon>
    </lineage>
</organism>
<protein>
    <submittedName>
        <fullName evidence="1">Sugar ABC transporter permease</fullName>
    </submittedName>
</protein>
<dbReference type="EMBL" id="BTPU01000050">
    <property type="protein sequence ID" value="GMQ63708.1"/>
    <property type="molecule type" value="Genomic_DNA"/>
</dbReference>
<sequence length="288" mass="32510">MSVFKNKKVIFLFLFPALVFIIVFLHYPLVMSIAKSFTRWDGYFNTNFIGLANYRELLKDRSIMQSLQHTLKLMIYVIIFEVGFGLLLALFVDSVKKGAQFFRTVYFFPIVISGAAIGMLFTLIFQYYGGLLNGIIGKFGAAPIEWVTKSSAMNIVSIPTVWQYVGFYFVIMLTAINNVPEDIYESAYLDGITGITKTFYITIPMIADVIKVCLVLAITGVLKVFDIVQIMYEGGPLGSTEVLGTYMYRKAFTDERFGYACAISVLIVILGIILSVIVNKIFKTHNEY</sequence>
<proteinExistence type="predicted"/>
<keyword evidence="2" id="KW-1185">Reference proteome</keyword>
<evidence type="ECO:0000313" key="2">
    <source>
        <dbReference type="Proteomes" id="UP001374599"/>
    </source>
</evidence>
<gene>
    <name evidence="1" type="ORF">AN2V17_29420</name>
</gene>